<dbReference type="Proteomes" id="UP000662782">
    <property type="component" value="Segment"/>
</dbReference>
<dbReference type="EMBL" id="MT701590">
    <property type="protein sequence ID" value="QPB09111.1"/>
    <property type="molecule type" value="Genomic_DNA"/>
</dbReference>
<protein>
    <submittedName>
        <fullName evidence="1">Uncharacterized protein</fullName>
    </submittedName>
</protein>
<keyword evidence="2" id="KW-1185">Reference proteome</keyword>
<accession>A0A873WN71</accession>
<organism evidence="1 2">
    <name type="scientific">Klebsiella phage Miami</name>
    <dbReference type="NCBI Taxonomy" id="2767581"/>
    <lineage>
        <taxon>Viruses</taxon>
        <taxon>Duplodnaviria</taxon>
        <taxon>Heunggongvirae</taxon>
        <taxon>Uroviricota</taxon>
        <taxon>Caudoviricetes</taxon>
        <taxon>Chimalliviridae</taxon>
        <taxon>Miamivirus</taxon>
        <taxon>Miamivirus miami</taxon>
    </lineage>
</organism>
<evidence type="ECO:0000313" key="2">
    <source>
        <dbReference type="Proteomes" id="UP000662782"/>
    </source>
</evidence>
<reference evidence="1 2" key="1">
    <citation type="submission" date="2020-07" db="EMBL/GenBank/DDBJ databases">
        <title>Complete genome sequence of Klebsiella pneumoniae phage Miami.</title>
        <authorList>
            <person name="Mora D.A."/>
            <person name="Lessor L."/>
            <person name="Gill J."/>
            <person name="Liu M."/>
        </authorList>
    </citation>
    <scope>NUCLEOTIDE SEQUENCE [LARGE SCALE GENOMIC DNA]</scope>
</reference>
<gene>
    <name evidence="1" type="ORF">CPT_Miami_016</name>
</gene>
<sequence length="226" mass="26448">MNETLEKLLSNALTHDSDWEADAQQFKEGIKEIHQLLERRLDAKLLMEALAFFDACEETIIDVRARMVTGPSKVNNDLFYNFCKFKYTQKIMGISVLADGVLVAKDFDTAIGAMVDDLFKSLNQSTDNDRFHKAICLRRDVKRLKIALEDPYTFNLGVDWTVIEPKEDYIEDSTDLDFLKESRERLAVNETSYEFWAIENRIRQITSENYIRRSFLERLGLYYKKD</sequence>
<name>A0A873WN71_9CAUD</name>
<proteinExistence type="predicted"/>
<evidence type="ECO:0000313" key="1">
    <source>
        <dbReference type="EMBL" id="QPB09111.1"/>
    </source>
</evidence>